<dbReference type="Pfam" id="PF00194">
    <property type="entry name" value="Carb_anhydrase"/>
    <property type="match status" value="1"/>
</dbReference>
<dbReference type="Gene3D" id="3.10.200.10">
    <property type="entry name" value="Alpha carbonic anhydrase"/>
    <property type="match status" value="1"/>
</dbReference>
<evidence type="ECO:0000259" key="1">
    <source>
        <dbReference type="PROSITE" id="PS51144"/>
    </source>
</evidence>
<feature type="domain" description="Alpha-carbonic anhydrase" evidence="1">
    <location>
        <begin position="1"/>
        <end position="205"/>
    </location>
</feature>
<gene>
    <name evidence="2" type="primary">105261610</name>
</gene>
<dbReference type="VEuPathDB" id="VectorBase:MDOMA2_012016"/>
<protein>
    <recommendedName>
        <fullName evidence="1">Alpha-carbonic anhydrase domain-containing protein</fullName>
    </recommendedName>
</protein>
<dbReference type="PROSITE" id="PS51144">
    <property type="entry name" value="ALPHA_CA_2"/>
    <property type="match status" value="1"/>
</dbReference>
<proteinExistence type="predicted"/>
<sequence>MRPLGGRLTNNGATIFMEFYFRSSDVPILSEGPFGGESYKFAFMYFHWLAEEDTAKTNIFMELHMVFTNTRYANYEEASGKILGLVIIAFRHVNNGEKYSNDYYEYLKEVKNPKDVLELDAADTPAIFEVALLVDSYNFYIGKSTYPNARTQCSGDIIWIECDYIFSIMSEEMEIFHSLMSVDGIPLMNRTIATTPPKSAIYKAVDLFTYEQKGVYVAPFEGLGIDVTSSAVGSFNENVASISILFL</sequence>
<dbReference type="AlphaFoldDB" id="A0A1I8NJK1"/>
<name>A0A1I8NJK1_MUSDO</name>
<accession>A0A1I8NJK1</accession>
<dbReference type="InterPro" id="IPR001148">
    <property type="entry name" value="CA_dom"/>
</dbReference>
<dbReference type="EnsemblMetazoa" id="MDOA016191-RA">
    <property type="protein sequence ID" value="MDOA016191-PA"/>
    <property type="gene ID" value="MDOA016191"/>
</dbReference>
<organism evidence="2">
    <name type="scientific">Musca domestica</name>
    <name type="common">House fly</name>
    <dbReference type="NCBI Taxonomy" id="7370"/>
    <lineage>
        <taxon>Eukaryota</taxon>
        <taxon>Metazoa</taxon>
        <taxon>Ecdysozoa</taxon>
        <taxon>Arthropoda</taxon>
        <taxon>Hexapoda</taxon>
        <taxon>Insecta</taxon>
        <taxon>Pterygota</taxon>
        <taxon>Neoptera</taxon>
        <taxon>Endopterygota</taxon>
        <taxon>Diptera</taxon>
        <taxon>Brachycera</taxon>
        <taxon>Muscomorpha</taxon>
        <taxon>Muscoidea</taxon>
        <taxon>Muscidae</taxon>
        <taxon>Musca</taxon>
    </lineage>
</organism>
<evidence type="ECO:0000313" key="2">
    <source>
        <dbReference type="EnsemblMetazoa" id="MDOA016191-PA"/>
    </source>
</evidence>
<reference evidence="2" key="1">
    <citation type="submission" date="2020-05" db="UniProtKB">
        <authorList>
            <consortium name="EnsemblMetazoa"/>
        </authorList>
    </citation>
    <scope>IDENTIFICATION</scope>
    <source>
        <strain evidence="2">Aabys</strain>
    </source>
</reference>
<dbReference type="SUPFAM" id="SSF51069">
    <property type="entry name" value="Carbonic anhydrase"/>
    <property type="match status" value="1"/>
</dbReference>
<dbReference type="VEuPathDB" id="VectorBase:MDOA016191"/>
<dbReference type="STRING" id="7370.A0A1I8NJK1"/>
<dbReference type="InterPro" id="IPR036398">
    <property type="entry name" value="CA_dom_sf"/>
</dbReference>